<keyword evidence="3" id="KW-0288">FMN</keyword>
<dbReference type="AlphaFoldDB" id="D3BAF6"/>
<evidence type="ECO:0000256" key="8">
    <source>
        <dbReference type="ARBA" id="ARBA00038313"/>
    </source>
</evidence>
<evidence type="ECO:0000313" key="17">
    <source>
        <dbReference type="Proteomes" id="UP000001396"/>
    </source>
</evidence>
<dbReference type="PROSITE" id="PS01136">
    <property type="entry name" value="UPF0034"/>
    <property type="match status" value="1"/>
</dbReference>
<evidence type="ECO:0000259" key="15">
    <source>
        <dbReference type="Pfam" id="PF01207"/>
    </source>
</evidence>
<comment type="caution">
    <text evidence="16">The sequence shown here is derived from an EMBL/GenBank/DDBJ whole genome shotgun (WGS) entry which is preliminary data.</text>
</comment>
<evidence type="ECO:0000256" key="6">
    <source>
        <dbReference type="ARBA" id="ARBA00023002"/>
    </source>
</evidence>
<comment type="similarity">
    <text evidence="8">Belongs to the Dus family. Dus1 subfamily.</text>
</comment>
<accession>D3BAF6</accession>
<evidence type="ECO:0000256" key="2">
    <source>
        <dbReference type="ARBA" id="ARBA00022630"/>
    </source>
</evidence>
<dbReference type="OMA" id="QRPHHDI"/>
<dbReference type="FunCoup" id="D3BAF6">
    <property type="interactions" value="101"/>
</dbReference>
<keyword evidence="6" id="KW-0560">Oxidoreductase</keyword>
<dbReference type="EMBL" id="ADBJ01000025">
    <property type="protein sequence ID" value="EFA81543.1"/>
    <property type="molecule type" value="Genomic_DNA"/>
</dbReference>
<keyword evidence="7" id="KW-0520">NAD</keyword>
<organism evidence="16 17">
    <name type="scientific">Heterostelium pallidum (strain ATCC 26659 / Pp 5 / PN500)</name>
    <name type="common">Cellular slime mold</name>
    <name type="synonym">Polysphondylium pallidum</name>
    <dbReference type="NCBI Taxonomy" id="670386"/>
    <lineage>
        <taxon>Eukaryota</taxon>
        <taxon>Amoebozoa</taxon>
        <taxon>Evosea</taxon>
        <taxon>Eumycetozoa</taxon>
        <taxon>Dictyostelia</taxon>
        <taxon>Acytosteliales</taxon>
        <taxon>Acytosteliaceae</taxon>
        <taxon>Heterostelium</taxon>
    </lineage>
</organism>
<comment type="catalytic activity">
    <reaction evidence="10">
        <text>5,6-dihydrouridine(17) in tRNA + NAD(+) = uridine(17) in tRNA + NADH + H(+)</text>
        <dbReference type="Rhea" id="RHEA:53372"/>
        <dbReference type="Rhea" id="RHEA-COMP:13541"/>
        <dbReference type="Rhea" id="RHEA-COMP:13542"/>
        <dbReference type="ChEBI" id="CHEBI:15378"/>
        <dbReference type="ChEBI" id="CHEBI:57540"/>
        <dbReference type="ChEBI" id="CHEBI:57945"/>
        <dbReference type="ChEBI" id="CHEBI:65315"/>
        <dbReference type="ChEBI" id="CHEBI:74443"/>
        <dbReference type="EC" id="1.3.1.88"/>
    </reaction>
    <physiologicalReaction direction="right-to-left" evidence="10">
        <dbReference type="Rhea" id="RHEA:53374"/>
    </physiologicalReaction>
</comment>
<evidence type="ECO:0000256" key="13">
    <source>
        <dbReference type="ARBA" id="ARBA00049467"/>
    </source>
</evidence>
<dbReference type="Pfam" id="PF01207">
    <property type="entry name" value="Dus"/>
    <property type="match status" value="1"/>
</dbReference>
<evidence type="ECO:0000256" key="1">
    <source>
        <dbReference type="ARBA" id="ARBA00001917"/>
    </source>
</evidence>
<keyword evidence="2" id="KW-0285">Flavoprotein</keyword>
<name>D3BAF6_HETP5</name>
<dbReference type="InterPro" id="IPR018517">
    <property type="entry name" value="tRNA_hU_synthase_CS"/>
</dbReference>
<proteinExistence type="inferred from homology"/>
<dbReference type="RefSeq" id="XP_020433660.1">
    <property type="nucleotide sequence ID" value="XM_020576411.1"/>
</dbReference>
<comment type="cofactor">
    <cofactor evidence="1">
        <name>FMN</name>
        <dbReference type="ChEBI" id="CHEBI:58210"/>
    </cofactor>
</comment>
<evidence type="ECO:0000256" key="10">
    <source>
        <dbReference type="ARBA" id="ARBA00047287"/>
    </source>
</evidence>
<dbReference type="InterPro" id="IPR013785">
    <property type="entry name" value="Aldolase_TIM"/>
</dbReference>
<dbReference type="InterPro" id="IPR035587">
    <property type="entry name" value="DUS-like_FMN-bd"/>
</dbReference>
<comment type="catalytic activity">
    <reaction evidence="12">
        <text>5,6-dihydrouridine(16) in tRNA + NAD(+) = uridine(16) in tRNA + NADH + H(+)</text>
        <dbReference type="Rhea" id="RHEA:53380"/>
        <dbReference type="Rhea" id="RHEA-COMP:13543"/>
        <dbReference type="Rhea" id="RHEA-COMP:13544"/>
        <dbReference type="ChEBI" id="CHEBI:15378"/>
        <dbReference type="ChEBI" id="CHEBI:57540"/>
        <dbReference type="ChEBI" id="CHEBI:57945"/>
        <dbReference type="ChEBI" id="CHEBI:65315"/>
        <dbReference type="ChEBI" id="CHEBI:74443"/>
        <dbReference type="EC" id="1.3.1.88"/>
    </reaction>
    <physiologicalReaction direction="right-to-left" evidence="12">
        <dbReference type="Rhea" id="RHEA:53382"/>
    </physiologicalReaction>
</comment>
<evidence type="ECO:0000256" key="4">
    <source>
        <dbReference type="ARBA" id="ARBA00022694"/>
    </source>
</evidence>
<feature type="compositionally biased region" description="Basic and acidic residues" evidence="14">
    <location>
        <begin position="420"/>
        <end position="430"/>
    </location>
</feature>
<keyword evidence="5" id="KW-0521">NADP</keyword>
<dbReference type="Gene3D" id="3.20.20.70">
    <property type="entry name" value="Aldolase class I"/>
    <property type="match status" value="1"/>
</dbReference>
<dbReference type="PANTHER" id="PTHR11082:SF5">
    <property type="entry name" value="TRNA-DIHYDROURIDINE(16_17) SYNTHASE [NAD(P)(+)]-LIKE"/>
    <property type="match status" value="1"/>
</dbReference>
<dbReference type="PANTHER" id="PTHR11082">
    <property type="entry name" value="TRNA-DIHYDROURIDINE SYNTHASE"/>
    <property type="match status" value="1"/>
</dbReference>
<evidence type="ECO:0000256" key="14">
    <source>
        <dbReference type="SAM" id="MobiDB-lite"/>
    </source>
</evidence>
<evidence type="ECO:0000256" key="9">
    <source>
        <dbReference type="ARBA" id="ARBA00038890"/>
    </source>
</evidence>
<evidence type="ECO:0000256" key="11">
    <source>
        <dbReference type="ARBA" id="ARBA00047652"/>
    </source>
</evidence>
<sequence length="430" mass="49111">MTRGEKRPRELDIAGIEGEGNSVITQDLNNRLFFSSEEKEGAEEMYKNSIIPMFTTPTTKLGGYQFFRDVLKSPKHVVAPMIDHTFLAFRMLCRKYGADLVYTPMFHSKNYATNATYRLENFEIAKEDRPLVVQFCGNEVDYIVQAAKMVESQCDAVDLNLGCPQGIARRGNYGAFLLEKPDVILPMVRALHKELSVPIFCKIRLLPNLDDTIKLALQLQEAGCQLLTVHGRTKEQKGHTQPHANWKAIRAIKEALVIPVIANGSVGEWGDIEECLKETGADGVMSADGILNNPAMFNGAERIGSTTLCREYLEMVKKYPTPYQIVRSHFYKMLKKECEHYEDLRDKLAHLYEMPQFYDILEEIDRRYRENVPKIRTITNKEKREQKKLELESTSTETTETTTTTTDNQTTTTNLTTTEQQKDELLTTDK</sequence>
<dbReference type="GO" id="GO:0050660">
    <property type="term" value="F:flavin adenine dinucleotide binding"/>
    <property type="evidence" value="ECO:0007669"/>
    <property type="project" value="InterPro"/>
</dbReference>
<feature type="compositionally biased region" description="Low complexity" evidence="14">
    <location>
        <begin position="392"/>
        <end position="419"/>
    </location>
</feature>
<evidence type="ECO:0000313" key="16">
    <source>
        <dbReference type="EMBL" id="EFA81543.1"/>
    </source>
</evidence>
<dbReference type="SUPFAM" id="SSF51395">
    <property type="entry name" value="FMN-linked oxidoreductases"/>
    <property type="match status" value="1"/>
</dbReference>
<evidence type="ECO:0000256" key="7">
    <source>
        <dbReference type="ARBA" id="ARBA00023027"/>
    </source>
</evidence>
<dbReference type="STRING" id="670386.D3BAF6"/>
<evidence type="ECO:0000256" key="12">
    <source>
        <dbReference type="ARBA" id="ARBA00048934"/>
    </source>
</evidence>
<comment type="catalytic activity">
    <reaction evidence="11">
        <text>5,6-dihydrouridine(16) in tRNA + NADP(+) = uridine(16) in tRNA + NADPH + H(+)</text>
        <dbReference type="Rhea" id="RHEA:53376"/>
        <dbReference type="Rhea" id="RHEA-COMP:13543"/>
        <dbReference type="Rhea" id="RHEA-COMP:13544"/>
        <dbReference type="ChEBI" id="CHEBI:15378"/>
        <dbReference type="ChEBI" id="CHEBI:57783"/>
        <dbReference type="ChEBI" id="CHEBI:58349"/>
        <dbReference type="ChEBI" id="CHEBI:65315"/>
        <dbReference type="ChEBI" id="CHEBI:74443"/>
        <dbReference type="EC" id="1.3.1.88"/>
    </reaction>
    <physiologicalReaction direction="right-to-left" evidence="11">
        <dbReference type="Rhea" id="RHEA:53378"/>
    </physiologicalReaction>
</comment>
<dbReference type="InParanoid" id="D3BAF6"/>
<feature type="domain" description="DUS-like FMN-binding" evidence="15">
    <location>
        <begin position="78"/>
        <end position="384"/>
    </location>
</feature>
<feature type="region of interest" description="Disordered" evidence="14">
    <location>
        <begin position="385"/>
        <end position="430"/>
    </location>
</feature>
<evidence type="ECO:0000256" key="5">
    <source>
        <dbReference type="ARBA" id="ARBA00022857"/>
    </source>
</evidence>
<keyword evidence="17" id="KW-1185">Reference proteome</keyword>
<reference evidence="16 17" key="1">
    <citation type="journal article" date="2011" name="Genome Res.">
        <title>Phylogeny-wide analysis of social amoeba genomes highlights ancient origins for complex intercellular communication.</title>
        <authorList>
            <person name="Heidel A.J."/>
            <person name="Lawal H.M."/>
            <person name="Felder M."/>
            <person name="Schilde C."/>
            <person name="Helps N.R."/>
            <person name="Tunggal B."/>
            <person name="Rivero F."/>
            <person name="John U."/>
            <person name="Schleicher M."/>
            <person name="Eichinger L."/>
            <person name="Platzer M."/>
            <person name="Noegel A.A."/>
            <person name="Schaap P."/>
            <person name="Gloeckner G."/>
        </authorList>
    </citation>
    <scope>NUCLEOTIDE SEQUENCE [LARGE SCALE GENOMIC DNA]</scope>
    <source>
        <strain evidence="17">ATCC 26659 / Pp 5 / PN500</strain>
    </source>
</reference>
<keyword evidence="4" id="KW-0819">tRNA processing</keyword>
<gene>
    <name evidence="16" type="primary">dus1l</name>
    <name evidence="16" type="ORF">PPL_05532</name>
</gene>
<dbReference type="EC" id="1.3.1.88" evidence="9"/>
<dbReference type="GO" id="GO:0017150">
    <property type="term" value="F:tRNA dihydrouridine synthase activity"/>
    <property type="evidence" value="ECO:0007669"/>
    <property type="project" value="InterPro"/>
</dbReference>
<protein>
    <recommendedName>
        <fullName evidence="9">tRNA-dihydrouridine(16/17) synthase [NAD(P)(+)]</fullName>
        <ecNumber evidence="9">1.3.1.88</ecNumber>
    </recommendedName>
</protein>
<dbReference type="CDD" id="cd02801">
    <property type="entry name" value="DUS_like_FMN"/>
    <property type="match status" value="1"/>
</dbReference>
<dbReference type="GeneID" id="31361016"/>
<dbReference type="Proteomes" id="UP000001396">
    <property type="component" value="Unassembled WGS sequence"/>
</dbReference>
<comment type="catalytic activity">
    <reaction evidence="13">
        <text>5,6-dihydrouridine(17) in tRNA + NADP(+) = uridine(17) in tRNA + NADPH + H(+)</text>
        <dbReference type="Rhea" id="RHEA:53368"/>
        <dbReference type="Rhea" id="RHEA-COMP:13541"/>
        <dbReference type="Rhea" id="RHEA-COMP:13542"/>
        <dbReference type="ChEBI" id="CHEBI:15378"/>
        <dbReference type="ChEBI" id="CHEBI:57783"/>
        <dbReference type="ChEBI" id="CHEBI:58349"/>
        <dbReference type="ChEBI" id="CHEBI:65315"/>
        <dbReference type="ChEBI" id="CHEBI:74443"/>
        <dbReference type="EC" id="1.3.1.88"/>
    </reaction>
    <physiologicalReaction direction="right-to-left" evidence="13">
        <dbReference type="Rhea" id="RHEA:53370"/>
    </physiologicalReaction>
</comment>
<evidence type="ECO:0000256" key="3">
    <source>
        <dbReference type="ARBA" id="ARBA00022643"/>
    </source>
</evidence>